<gene>
    <name evidence="2" type="ORF">CWE24_06625</name>
</gene>
<feature type="transmembrane region" description="Helical" evidence="1">
    <location>
        <begin position="156"/>
        <end position="189"/>
    </location>
</feature>
<evidence type="ECO:0000256" key="1">
    <source>
        <dbReference type="SAM" id="Phobius"/>
    </source>
</evidence>
<comment type="caution">
    <text evidence="2">The sequence shown here is derived from an EMBL/GenBank/DDBJ whole genome shotgun (WGS) entry which is preliminary data.</text>
</comment>
<keyword evidence="3" id="KW-1185">Reference proteome</keyword>
<feature type="transmembrane region" description="Helical" evidence="1">
    <location>
        <begin position="121"/>
        <end position="144"/>
    </location>
</feature>
<name>A0A432XI68_9GAMM</name>
<feature type="transmembrane region" description="Helical" evidence="1">
    <location>
        <begin position="79"/>
        <end position="109"/>
    </location>
</feature>
<dbReference type="OrthoDB" id="6238822at2"/>
<dbReference type="EMBL" id="PIPU01000002">
    <property type="protein sequence ID" value="RUO48454.1"/>
    <property type="molecule type" value="Genomic_DNA"/>
</dbReference>
<protein>
    <recommendedName>
        <fullName evidence="4">DUF4386 domain-containing protein</fullName>
    </recommendedName>
</protein>
<reference evidence="3" key="1">
    <citation type="journal article" date="2018" name="Front. Microbiol.">
        <title>Genome-Based Analysis Reveals the Taxonomy and Diversity of the Family Idiomarinaceae.</title>
        <authorList>
            <person name="Liu Y."/>
            <person name="Lai Q."/>
            <person name="Shao Z."/>
        </authorList>
    </citation>
    <scope>NUCLEOTIDE SEQUENCE [LARGE SCALE GENOMIC DNA]</scope>
    <source>
        <strain evidence="3">908033</strain>
    </source>
</reference>
<evidence type="ECO:0000313" key="2">
    <source>
        <dbReference type="EMBL" id="RUO48454.1"/>
    </source>
</evidence>
<dbReference type="Proteomes" id="UP000286985">
    <property type="component" value="Unassembled WGS sequence"/>
</dbReference>
<dbReference type="RefSeq" id="WP_092841280.1">
    <property type="nucleotide sequence ID" value="NZ_FPCF01000006.1"/>
</dbReference>
<dbReference type="STRING" id="519452.SAMN04488139_2117"/>
<sequence length="201" mass="21926">MDNTKYKLAGIAAIALAVLFPIYWIATFGFIIDNAEIAFRADFLELSGWDILFVAIGALEIYVYFSLSKYFRDQIGGGLIATMLLAMAFFVALFHSTVAVDILLGLSLFPSIAETIIDVTLVAGIVFLLLYCFALIGMCSAMLARFIALPTTLKLFAVGMLIAAVLQLTLVLAVVNIVLFPALMLLLAYHFLTDEHAVEVV</sequence>
<evidence type="ECO:0008006" key="4">
    <source>
        <dbReference type="Google" id="ProtNLM"/>
    </source>
</evidence>
<feature type="transmembrane region" description="Helical" evidence="1">
    <location>
        <begin position="7"/>
        <end position="26"/>
    </location>
</feature>
<keyword evidence="1" id="KW-1133">Transmembrane helix</keyword>
<keyword evidence="1" id="KW-0812">Transmembrane</keyword>
<accession>A0A432XI68</accession>
<proteinExistence type="predicted"/>
<feature type="transmembrane region" description="Helical" evidence="1">
    <location>
        <begin position="46"/>
        <end position="67"/>
    </location>
</feature>
<evidence type="ECO:0000313" key="3">
    <source>
        <dbReference type="Proteomes" id="UP000286985"/>
    </source>
</evidence>
<organism evidence="2 3">
    <name type="scientific">Pseudidiomarina donghaiensis</name>
    <dbReference type="NCBI Taxonomy" id="519452"/>
    <lineage>
        <taxon>Bacteria</taxon>
        <taxon>Pseudomonadati</taxon>
        <taxon>Pseudomonadota</taxon>
        <taxon>Gammaproteobacteria</taxon>
        <taxon>Alteromonadales</taxon>
        <taxon>Idiomarinaceae</taxon>
        <taxon>Pseudidiomarina</taxon>
    </lineage>
</organism>
<dbReference type="AlphaFoldDB" id="A0A432XI68"/>
<keyword evidence="1" id="KW-0472">Membrane</keyword>